<evidence type="ECO:0000313" key="9">
    <source>
        <dbReference type="Proteomes" id="UP000698242"/>
    </source>
</evidence>
<dbReference type="EMBL" id="APKE01000036">
    <property type="protein sequence ID" value="KAF0674624.1"/>
    <property type="molecule type" value="Genomic_DNA"/>
</dbReference>
<comment type="similarity">
    <text evidence="2">Belongs to the FliR/MopE/SpaR family.</text>
</comment>
<dbReference type="PANTHER" id="PTHR30065:SF8">
    <property type="entry name" value="FLAGELLAR BIOSYNTHETIC PROTEIN FLIR"/>
    <property type="match status" value="1"/>
</dbReference>
<accession>A0A921TDR9</accession>
<dbReference type="PRINTS" id="PR00953">
    <property type="entry name" value="TYPE3IMRPROT"/>
</dbReference>
<keyword evidence="8" id="KW-0282">Flagellum</keyword>
<dbReference type="RefSeq" id="WP_159966516.1">
    <property type="nucleotide sequence ID" value="NZ_APKE01000036.1"/>
</dbReference>
<comment type="caution">
    <text evidence="8">The sequence shown here is derived from an EMBL/GenBank/DDBJ whole genome shotgun (WGS) entry which is preliminary data.</text>
</comment>
<dbReference type="GO" id="GO:0006605">
    <property type="term" value="P:protein targeting"/>
    <property type="evidence" value="ECO:0007669"/>
    <property type="project" value="InterPro"/>
</dbReference>
<keyword evidence="8" id="KW-0969">Cilium</keyword>
<evidence type="ECO:0000256" key="1">
    <source>
        <dbReference type="ARBA" id="ARBA00004651"/>
    </source>
</evidence>
<evidence type="ECO:0000256" key="3">
    <source>
        <dbReference type="ARBA" id="ARBA00022475"/>
    </source>
</evidence>
<proteinExistence type="inferred from homology"/>
<dbReference type="OrthoDB" id="9779817at2"/>
<keyword evidence="4 7" id="KW-0812">Transmembrane</keyword>
<keyword evidence="5 7" id="KW-1133">Transmembrane helix</keyword>
<dbReference type="InterPro" id="IPR002010">
    <property type="entry name" value="T3SS_IM_R"/>
</dbReference>
<evidence type="ECO:0000313" key="8">
    <source>
        <dbReference type="EMBL" id="KAF0674624.1"/>
    </source>
</evidence>
<feature type="transmembrane region" description="Helical" evidence="7">
    <location>
        <begin position="173"/>
        <end position="199"/>
    </location>
</feature>
<comment type="subcellular location">
    <subcellularLocation>
        <location evidence="1">Cell membrane</location>
        <topology evidence="1">Multi-pass membrane protein</topology>
    </subcellularLocation>
</comment>
<feature type="transmembrane region" description="Helical" evidence="7">
    <location>
        <begin position="128"/>
        <end position="153"/>
    </location>
</feature>
<feature type="transmembrane region" description="Helical" evidence="7">
    <location>
        <begin position="6"/>
        <end position="30"/>
    </location>
</feature>
<organism evidence="8 9">
    <name type="scientific">Profundibacterium mesophilum KAUST100406-0324</name>
    <dbReference type="NCBI Taxonomy" id="1037889"/>
    <lineage>
        <taxon>Bacteria</taxon>
        <taxon>Pseudomonadati</taxon>
        <taxon>Pseudomonadota</taxon>
        <taxon>Alphaproteobacteria</taxon>
        <taxon>Rhodobacterales</taxon>
        <taxon>Roseobacteraceae</taxon>
        <taxon>Profundibacterium</taxon>
    </lineage>
</organism>
<evidence type="ECO:0000256" key="4">
    <source>
        <dbReference type="ARBA" id="ARBA00022692"/>
    </source>
</evidence>
<dbReference type="Pfam" id="PF01311">
    <property type="entry name" value="Bac_export_1"/>
    <property type="match status" value="1"/>
</dbReference>
<protein>
    <submittedName>
        <fullName evidence="8">Flagellar biosynthesis pathway component FliR</fullName>
    </submittedName>
</protein>
<evidence type="ECO:0000256" key="6">
    <source>
        <dbReference type="ARBA" id="ARBA00023136"/>
    </source>
</evidence>
<feature type="transmembrane region" description="Helical" evidence="7">
    <location>
        <begin position="211"/>
        <end position="235"/>
    </location>
</feature>
<feature type="transmembrane region" description="Helical" evidence="7">
    <location>
        <begin position="65"/>
        <end position="85"/>
    </location>
</feature>
<evidence type="ECO:0000256" key="7">
    <source>
        <dbReference type="SAM" id="Phobius"/>
    </source>
</evidence>
<name>A0A921TDR9_9RHOB</name>
<reference evidence="8" key="1">
    <citation type="submission" date="2013-03" db="EMBL/GenBank/DDBJ databases">
        <title>Genome Sequence of the Profundibacterium mesophilum strain KAUST100406-0324T from Red Sea, a novel genus in the family Rhodobacteraceae.</title>
        <authorList>
            <person name="Essack M."/>
            <person name="Alam I."/>
            <person name="Lafi F."/>
            <person name="Alawi W."/>
            <person name="Kamanu F."/>
            <person name="Al-Suwailem A."/>
            <person name="Lee O.O."/>
            <person name="Xu Y."/>
            <person name="Bajic V."/>
            <person name="Qian P.-Y."/>
            <person name="Archer J."/>
        </authorList>
    </citation>
    <scope>NUCLEOTIDE SEQUENCE</scope>
    <source>
        <strain evidence="8">KAUST100406-0324</strain>
    </source>
</reference>
<dbReference type="PANTHER" id="PTHR30065">
    <property type="entry name" value="FLAGELLAR BIOSYNTHETIC PROTEIN FLIR"/>
    <property type="match status" value="1"/>
</dbReference>
<keyword evidence="8" id="KW-0966">Cell projection</keyword>
<keyword evidence="3" id="KW-1003">Cell membrane</keyword>
<dbReference type="GO" id="GO:0005886">
    <property type="term" value="C:plasma membrane"/>
    <property type="evidence" value="ECO:0007669"/>
    <property type="project" value="UniProtKB-SubCell"/>
</dbReference>
<evidence type="ECO:0000256" key="2">
    <source>
        <dbReference type="ARBA" id="ARBA00009772"/>
    </source>
</evidence>
<sequence length="251" mass="26615">MDLAQFMTVQIMGFAMVFARIGSVMVFLPGFGDRQVPVRHRLFFALVLCAALLPAIPLGPLDLGAPSALVAGFAIEVTIGMWIGINARILMSALQFAGYQIGYVSGLANAFAPNTGAFEGATMIASALLMAGTTLIFVTDLHHVMIGALLMSYEVFPPGLLMPGDLAEQTVRASAMSLYIGLALTAPFFVLGIVLNIGLGLANRMMPTLPVFFVAAPVLIAAGLFTMVVAVPSMLRMMIAELAEWLGRLTF</sequence>
<keyword evidence="9" id="KW-1185">Reference proteome</keyword>
<keyword evidence="6 7" id="KW-0472">Membrane</keyword>
<evidence type="ECO:0000256" key="5">
    <source>
        <dbReference type="ARBA" id="ARBA00022989"/>
    </source>
</evidence>
<dbReference type="Proteomes" id="UP000698242">
    <property type="component" value="Unassembled WGS sequence"/>
</dbReference>
<dbReference type="AlphaFoldDB" id="A0A921TDR9"/>
<feature type="transmembrane region" description="Helical" evidence="7">
    <location>
        <begin position="42"/>
        <end position="59"/>
    </location>
</feature>
<gene>
    <name evidence="8" type="primary">fliR</name>
    <name evidence="8" type="ORF">PMES_03006</name>
</gene>